<proteinExistence type="predicted"/>
<dbReference type="EMBL" id="OCTY01000002">
    <property type="protein sequence ID" value="SOJ56452.1"/>
    <property type="molecule type" value="Genomic_DNA"/>
</dbReference>
<keyword evidence="2" id="KW-1185">Reference proteome</keyword>
<gene>
    <name evidence="1" type="ORF">MSIMFB_03928</name>
</gene>
<accession>A0A7Z7IQ04</accession>
<reference evidence="1 2" key="1">
    <citation type="submission" date="2017-10" db="EMBL/GenBank/DDBJ databases">
        <authorList>
            <consortium name="Urmite Genomes"/>
        </authorList>
    </citation>
    <scope>NUCLEOTIDE SEQUENCE [LARGE SCALE GENOMIC DNA]</scope>
    <source>
        <strain evidence="1 2">FB-527</strain>
    </source>
</reference>
<comment type="caution">
    <text evidence="1">The sequence shown here is derived from an EMBL/GenBank/DDBJ whole genome shotgun (WGS) entry which is preliminary data.</text>
</comment>
<dbReference type="RefSeq" id="WP_186244063.1">
    <property type="nucleotide sequence ID" value="NZ_OCTY01000002.1"/>
</dbReference>
<dbReference type="AlphaFoldDB" id="A0A7Z7IQ04"/>
<dbReference type="Proteomes" id="UP000554965">
    <property type="component" value="Unassembled WGS sequence"/>
</dbReference>
<organism evidence="1 2">
    <name type="scientific">Mycobacterium simulans</name>
    <dbReference type="NCBI Taxonomy" id="627089"/>
    <lineage>
        <taxon>Bacteria</taxon>
        <taxon>Bacillati</taxon>
        <taxon>Actinomycetota</taxon>
        <taxon>Actinomycetes</taxon>
        <taxon>Mycobacteriales</taxon>
        <taxon>Mycobacteriaceae</taxon>
        <taxon>Mycobacterium</taxon>
    </lineage>
</organism>
<protein>
    <submittedName>
        <fullName evidence="1">Uncharacterized protein</fullName>
    </submittedName>
</protein>
<name>A0A7Z7IQ04_9MYCO</name>
<evidence type="ECO:0000313" key="2">
    <source>
        <dbReference type="Proteomes" id="UP000554965"/>
    </source>
</evidence>
<sequence length="133" mass="15165">MANQTKPKHAVKSLLEAAKVVQGALVDDGHLPTDIRDDSNWLVGYLNWLADWHRRELADAQEHNCEDSWPRLYRAMLALAERDENGYKIVVSELADCHKCWNNLLRLASSCHTSDSISVWAVGTNLPTWWPRS</sequence>
<evidence type="ECO:0000313" key="1">
    <source>
        <dbReference type="EMBL" id="SOJ56452.1"/>
    </source>
</evidence>